<dbReference type="CDD" id="cd00609">
    <property type="entry name" value="AAT_like"/>
    <property type="match status" value="1"/>
</dbReference>
<evidence type="ECO:0000256" key="5">
    <source>
        <dbReference type="ARBA" id="ARBA00022576"/>
    </source>
</evidence>
<gene>
    <name evidence="9 11" type="primary">hisC</name>
    <name evidence="11" type="ORF">ACFSM5_12450</name>
</gene>
<keyword evidence="6 9" id="KW-0808">Transferase</keyword>
<dbReference type="Proteomes" id="UP001597295">
    <property type="component" value="Unassembled WGS sequence"/>
</dbReference>
<keyword evidence="5 9" id="KW-0032">Aminotransferase</keyword>
<sequence length="362" mass="38656">MSGPTPRPGILDIAPYVSGGNQVKDVGKLMQLSSNEGALGPSPAAMQALKDMAGELHRYPDGGSTKIRQAIAKTYGHPIENIVCGAGSDELIALLLKSYAGPGDEVLYSQHGFLMYPIGAKAVGATPVTAKETNLRTDVDALLAAVTAKTKVVFVANPNNPTGSYITPQEMRRLHAGLRPDIILVIDAAYAEYVGKNDYTSGSELVDEFDNVVMMRTLSKIYALASLRLGWAYASAPIADVLNRVRGPFNVSLAAQIAGEAAVLDQKFVGDSRAHNDKWLPWVTEQLTALGLTCAPSVTNFLLVRFPDGAKNADAAWAYLAERGILIRKMTAYGLSHSLRITIGAEDEVKATVEAIRAFLKG</sequence>
<comment type="cofactor">
    <cofactor evidence="1 9">
        <name>pyridoxal 5'-phosphate</name>
        <dbReference type="ChEBI" id="CHEBI:597326"/>
    </cofactor>
</comment>
<dbReference type="PANTHER" id="PTHR43643:SF3">
    <property type="entry name" value="HISTIDINOL-PHOSPHATE AMINOTRANSFERASE"/>
    <property type="match status" value="1"/>
</dbReference>
<comment type="similarity">
    <text evidence="3 9">Belongs to the class-II pyridoxal-phosphate-dependent aminotransferase family. Histidinol-phosphate aminotransferase subfamily.</text>
</comment>
<keyword evidence="12" id="KW-1185">Reference proteome</keyword>
<comment type="subunit">
    <text evidence="4 9">Homodimer.</text>
</comment>
<evidence type="ECO:0000256" key="3">
    <source>
        <dbReference type="ARBA" id="ARBA00007970"/>
    </source>
</evidence>
<reference evidence="12" key="1">
    <citation type="journal article" date="2019" name="Int. J. Syst. Evol. Microbiol.">
        <title>The Global Catalogue of Microorganisms (GCM) 10K type strain sequencing project: providing services to taxonomists for standard genome sequencing and annotation.</title>
        <authorList>
            <consortium name="The Broad Institute Genomics Platform"/>
            <consortium name="The Broad Institute Genome Sequencing Center for Infectious Disease"/>
            <person name="Wu L."/>
            <person name="Ma J."/>
        </authorList>
    </citation>
    <scope>NUCLEOTIDE SEQUENCE [LARGE SCALE GENOMIC DNA]</scope>
    <source>
        <strain evidence="12">CGMCC 1.19062</strain>
    </source>
</reference>
<dbReference type="InterPro" id="IPR050106">
    <property type="entry name" value="HistidinolP_aminotransfase"/>
</dbReference>
<dbReference type="InterPro" id="IPR015424">
    <property type="entry name" value="PyrdxlP-dep_Trfase"/>
</dbReference>
<keyword evidence="9" id="KW-0368">Histidine biosynthesis</keyword>
<evidence type="ECO:0000256" key="1">
    <source>
        <dbReference type="ARBA" id="ARBA00001933"/>
    </source>
</evidence>
<dbReference type="NCBIfam" id="TIGR01141">
    <property type="entry name" value="hisC"/>
    <property type="match status" value="1"/>
</dbReference>
<dbReference type="EMBL" id="JBHUIP010000012">
    <property type="protein sequence ID" value="MFD2263702.1"/>
    <property type="molecule type" value="Genomic_DNA"/>
</dbReference>
<dbReference type="Gene3D" id="3.90.1150.10">
    <property type="entry name" value="Aspartate Aminotransferase, domain 1"/>
    <property type="match status" value="1"/>
</dbReference>
<evidence type="ECO:0000256" key="7">
    <source>
        <dbReference type="ARBA" id="ARBA00022898"/>
    </source>
</evidence>
<evidence type="ECO:0000256" key="2">
    <source>
        <dbReference type="ARBA" id="ARBA00005011"/>
    </source>
</evidence>
<organism evidence="11 12">
    <name type="scientific">Lacibacterium aquatile</name>
    <dbReference type="NCBI Taxonomy" id="1168082"/>
    <lineage>
        <taxon>Bacteria</taxon>
        <taxon>Pseudomonadati</taxon>
        <taxon>Pseudomonadota</taxon>
        <taxon>Alphaproteobacteria</taxon>
        <taxon>Rhodospirillales</taxon>
        <taxon>Rhodospirillaceae</taxon>
    </lineage>
</organism>
<proteinExistence type="inferred from homology"/>
<dbReference type="RefSeq" id="WP_379876731.1">
    <property type="nucleotide sequence ID" value="NZ_JBHUIP010000012.1"/>
</dbReference>
<dbReference type="InterPro" id="IPR015421">
    <property type="entry name" value="PyrdxlP-dep_Trfase_major"/>
</dbReference>
<dbReference type="InterPro" id="IPR004839">
    <property type="entry name" value="Aminotransferase_I/II_large"/>
</dbReference>
<dbReference type="GO" id="GO:0004400">
    <property type="term" value="F:histidinol-phosphate transaminase activity"/>
    <property type="evidence" value="ECO:0007669"/>
    <property type="project" value="UniProtKB-EC"/>
</dbReference>
<evidence type="ECO:0000256" key="8">
    <source>
        <dbReference type="ARBA" id="ARBA00047481"/>
    </source>
</evidence>
<accession>A0ABW5DRL5</accession>
<evidence type="ECO:0000259" key="10">
    <source>
        <dbReference type="Pfam" id="PF00155"/>
    </source>
</evidence>
<dbReference type="HAMAP" id="MF_01023">
    <property type="entry name" value="HisC_aminotrans_2"/>
    <property type="match status" value="1"/>
</dbReference>
<evidence type="ECO:0000256" key="9">
    <source>
        <dbReference type="HAMAP-Rule" id="MF_01023"/>
    </source>
</evidence>
<protein>
    <recommendedName>
        <fullName evidence="9">Histidinol-phosphate aminotransferase</fullName>
        <ecNumber evidence="9">2.6.1.9</ecNumber>
    </recommendedName>
    <alternativeName>
        <fullName evidence="9">Imidazole acetol-phosphate transaminase</fullName>
    </alternativeName>
</protein>
<comment type="catalytic activity">
    <reaction evidence="8 9">
        <text>L-histidinol phosphate + 2-oxoglutarate = 3-(imidazol-4-yl)-2-oxopropyl phosphate + L-glutamate</text>
        <dbReference type="Rhea" id="RHEA:23744"/>
        <dbReference type="ChEBI" id="CHEBI:16810"/>
        <dbReference type="ChEBI" id="CHEBI:29985"/>
        <dbReference type="ChEBI" id="CHEBI:57766"/>
        <dbReference type="ChEBI" id="CHEBI:57980"/>
        <dbReference type="EC" id="2.6.1.9"/>
    </reaction>
</comment>
<dbReference type="InterPro" id="IPR015422">
    <property type="entry name" value="PyrdxlP-dep_Trfase_small"/>
</dbReference>
<dbReference type="PANTHER" id="PTHR43643">
    <property type="entry name" value="HISTIDINOL-PHOSPHATE AMINOTRANSFERASE 2"/>
    <property type="match status" value="1"/>
</dbReference>
<feature type="domain" description="Aminotransferase class I/classII large" evidence="10">
    <location>
        <begin position="28"/>
        <end position="356"/>
    </location>
</feature>
<evidence type="ECO:0000313" key="11">
    <source>
        <dbReference type="EMBL" id="MFD2263702.1"/>
    </source>
</evidence>
<dbReference type="Gene3D" id="3.40.640.10">
    <property type="entry name" value="Type I PLP-dependent aspartate aminotransferase-like (Major domain)"/>
    <property type="match status" value="1"/>
</dbReference>
<dbReference type="SUPFAM" id="SSF53383">
    <property type="entry name" value="PLP-dependent transferases"/>
    <property type="match status" value="1"/>
</dbReference>
<dbReference type="Pfam" id="PF00155">
    <property type="entry name" value="Aminotran_1_2"/>
    <property type="match status" value="1"/>
</dbReference>
<evidence type="ECO:0000256" key="6">
    <source>
        <dbReference type="ARBA" id="ARBA00022679"/>
    </source>
</evidence>
<evidence type="ECO:0000313" key="12">
    <source>
        <dbReference type="Proteomes" id="UP001597295"/>
    </source>
</evidence>
<feature type="modified residue" description="N6-(pyridoxal phosphate)lysine" evidence="9">
    <location>
        <position position="220"/>
    </location>
</feature>
<comment type="caution">
    <text evidence="11">The sequence shown here is derived from an EMBL/GenBank/DDBJ whole genome shotgun (WGS) entry which is preliminary data.</text>
</comment>
<name>A0ABW5DRL5_9PROT</name>
<dbReference type="InterPro" id="IPR005861">
    <property type="entry name" value="HisP_aminotrans"/>
</dbReference>
<keyword evidence="9" id="KW-0028">Amino-acid biosynthesis</keyword>
<dbReference type="EC" id="2.6.1.9" evidence="9"/>
<evidence type="ECO:0000256" key="4">
    <source>
        <dbReference type="ARBA" id="ARBA00011738"/>
    </source>
</evidence>
<keyword evidence="7 9" id="KW-0663">Pyridoxal phosphate</keyword>
<comment type="pathway">
    <text evidence="2 9">Amino-acid biosynthesis; L-histidine biosynthesis; L-histidine from 5-phospho-alpha-D-ribose 1-diphosphate: step 7/9.</text>
</comment>